<organism evidence="2 3">
    <name type="scientific">Parnassius mnemosyne</name>
    <name type="common">clouded apollo</name>
    <dbReference type="NCBI Taxonomy" id="213953"/>
    <lineage>
        <taxon>Eukaryota</taxon>
        <taxon>Metazoa</taxon>
        <taxon>Ecdysozoa</taxon>
        <taxon>Arthropoda</taxon>
        <taxon>Hexapoda</taxon>
        <taxon>Insecta</taxon>
        <taxon>Pterygota</taxon>
        <taxon>Neoptera</taxon>
        <taxon>Endopterygota</taxon>
        <taxon>Lepidoptera</taxon>
        <taxon>Glossata</taxon>
        <taxon>Ditrysia</taxon>
        <taxon>Papilionoidea</taxon>
        <taxon>Papilionidae</taxon>
        <taxon>Parnassiinae</taxon>
        <taxon>Parnassini</taxon>
        <taxon>Parnassius</taxon>
        <taxon>Driopa</taxon>
    </lineage>
</organism>
<feature type="region of interest" description="Disordered" evidence="1">
    <location>
        <begin position="47"/>
        <end position="83"/>
    </location>
</feature>
<evidence type="ECO:0000313" key="3">
    <source>
        <dbReference type="Proteomes" id="UP001314205"/>
    </source>
</evidence>
<feature type="compositionally biased region" description="Low complexity" evidence="1">
    <location>
        <begin position="63"/>
        <end position="83"/>
    </location>
</feature>
<evidence type="ECO:0000313" key="2">
    <source>
        <dbReference type="EMBL" id="CAK1588013.1"/>
    </source>
</evidence>
<name>A0AAV1KYC1_9NEOP</name>
<gene>
    <name evidence="2" type="ORF">PARMNEM_LOCUS8706</name>
</gene>
<reference evidence="2 3" key="1">
    <citation type="submission" date="2023-11" db="EMBL/GenBank/DDBJ databases">
        <authorList>
            <person name="Hedman E."/>
            <person name="Englund M."/>
            <person name="Stromberg M."/>
            <person name="Nyberg Akerstrom W."/>
            <person name="Nylinder S."/>
            <person name="Jareborg N."/>
            <person name="Kallberg Y."/>
            <person name="Kronander E."/>
        </authorList>
    </citation>
    <scope>NUCLEOTIDE SEQUENCE [LARGE SCALE GENOMIC DNA]</scope>
</reference>
<sequence length="139" mass="15464">MYLVRRVVTRLVSATLRRARGVSVRARAARLAWGVSSEQLGLLLRLLREHPPPPPHPHHTHANTHAPTHPSTGGGSSSSLDSGRVESWSSWAWSWLPAWERAGPEDMPAVPAPTPFAFTAYFDQVSFMFKVILLYSLDE</sequence>
<proteinExistence type="predicted"/>
<evidence type="ECO:0000256" key="1">
    <source>
        <dbReference type="SAM" id="MobiDB-lite"/>
    </source>
</evidence>
<keyword evidence="3" id="KW-1185">Reference proteome</keyword>
<dbReference type="Proteomes" id="UP001314205">
    <property type="component" value="Unassembled WGS sequence"/>
</dbReference>
<accession>A0AAV1KYC1</accession>
<comment type="caution">
    <text evidence="2">The sequence shown here is derived from an EMBL/GenBank/DDBJ whole genome shotgun (WGS) entry which is preliminary data.</text>
</comment>
<dbReference type="EMBL" id="CAVLGL010000082">
    <property type="protein sequence ID" value="CAK1588013.1"/>
    <property type="molecule type" value="Genomic_DNA"/>
</dbReference>
<protein>
    <submittedName>
        <fullName evidence="2">Uncharacterized protein</fullName>
    </submittedName>
</protein>
<dbReference type="AlphaFoldDB" id="A0AAV1KYC1"/>